<accession>A0A7L4WDL5</accession>
<protein>
    <submittedName>
        <fullName evidence="1">Uncharacterized protein</fullName>
    </submittedName>
</protein>
<dbReference type="EMBL" id="CP017195">
    <property type="protein sequence ID" value="QDJ28289.1"/>
    <property type="molecule type" value="Genomic_DNA"/>
</dbReference>
<dbReference type="AlphaFoldDB" id="A0A7L4WDL5"/>
<gene>
    <name evidence="1" type="ORF">BHS01_07025</name>
</gene>
<evidence type="ECO:0000313" key="2">
    <source>
        <dbReference type="Proteomes" id="UP000516280"/>
    </source>
</evidence>
<name>A0A7L4WDL5_9LACT</name>
<proteinExistence type="predicted"/>
<organism evidence="1 2">
    <name type="scientific">Pseudolactococcus paracarnosus</name>
    <dbReference type="NCBI Taxonomy" id="2749962"/>
    <lineage>
        <taxon>Bacteria</taxon>
        <taxon>Bacillati</taxon>
        <taxon>Bacillota</taxon>
        <taxon>Bacilli</taxon>
        <taxon>Lactobacillales</taxon>
        <taxon>Streptococcaceae</taxon>
        <taxon>Pseudolactococcus</taxon>
    </lineage>
</organism>
<sequence length="80" mass="8840">MGDNMAKLRKVPMQIVTVVVLTSAILALLTTPAKKMLHGPTSFASKRLVFTGSYTKKIMVLLRYHMCVIDRLHTILVGGL</sequence>
<reference evidence="1 2" key="1">
    <citation type="submission" date="2016-09" db="EMBL/GenBank/DDBJ databases">
        <title>Lactic acid bacteria from MAP meat Genome sequencing and assembly.</title>
        <authorList>
            <person name="Behr J."/>
            <person name="Hilgarth M."/>
            <person name="Vogel R.F."/>
        </authorList>
    </citation>
    <scope>NUCLEOTIDE SEQUENCE [LARGE SCALE GENOMIC DNA]</scope>
    <source>
        <strain evidence="1 2">TMW21615</strain>
    </source>
</reference>
<dbReference type="KEGG" id="lpaa:BHS01_07025"/>
<evidence type="ECO:0000313" key="1">
    <source>
        <dbReference type="EMBL" id="QDJ28289.1"/>
    </source>
</evidence>
<dbReference type="Proteomes" id="UP000516280">
    <property type="component" value="Chromosome"/>
</dbReference>